<evidence type="ECO:0000313" key="11">
    <source>
        <dbReference type="Proteomes" id="UP001320972"/>
    </source>
</evidence>
<dbReference type="Proteomes" id="UP001321018">
    <property type="component" value="Unassembled WGS sequence"/>
</dbReference>
<evidence type="ECO:0000256" key="5">
    <source>
        <dbReference type="ARBA" id="ARBA00022692"/>
    </source>
</evidence>
<dbReference type="GO" id="GO:0015297">
    <property type="term" value="F:antiporter activity"/>
    <property type="evidence" value="ECO:0007669"/>
    <property type="project" value="InterPro"/>
</dbReference>
<dbReference type="GO" id="GO:0015105">
    <property type="term" value="F:arsenite transmembrane transporter activity"/>
    <property type="evidence" value="ECO:0007669"/>
    <property type="project" value="TreeGrafter"/>
</dbReference>
<evidence type="ECO:0000256" key="3">
    <source>
        <dbReference type="ARBA" id="ARBA00022448"/>
    </source>
</evidence>
<proteinExistence type="inferred from homology"/>
<feature type="transmembrane region" description="Helical" evidence="8">
    <location>
        <begin position="194"/>
        <end position="215"/>
    </location>
</feature>
<feature type="transmembrane region" description="Helical" evidence="8">
    <location>
        <begin position="289"/>
        <end position="314"/>
    </location>
</feature>
<comment type="caution">
    <text evidence="9">The sequence shown here is derived from an EMBL/GenBank/DDBJ whole genome shotgun (WGS) entry which is preliminary data.</text>
</comment>
<evidence type="ECO:0000256" key="7">
    <source>
        <dbReference type="ARBA" id="ARBA00023136"/>
    </source>
</evidence>
<evidence type="ECO:0000256" key="6">
    <source>
        <dbReference type="ARBA" id="ARBA00022989"/>
    </source>
</evidence>
<dbReference type="EMBL" id="JAOPKB010000006">
    <property type="protein sequence ID" value="MCU4973442.1"/>
    <property type="molecule type" value="Genomic_DNA"/>
</dbReference>
<keyword evidence="6 8" id="KW-1133">Transmembrane helix</keyword>
<name>A0AAP3E2L5_9EURY</name>
<evidence type="ECO:0000256" key="2">
    <source>
        <dbReference type="ARBA" id="ARBA00010110"/>
    </source>
</evidence>
<dbReference type="PANTHER" id="PTHR43057:SF1">
    <property type="entry name" value="ARSENICAL-RESISTANCE PROTEIN 3"/>
    <property type="match status" value="1"/>
</dbReference>
<dbReference type="AlphaFoldDB" id="A0AAP3E2L5"/>
<dbReference type="InterPro" id="IPR038770">
    <property type="entry name" value="Na+/solute_symporter_sf"/>
</dbReference>
<evidence type="ECO:0000256" key="4">
    <source>
        <dbReference type="ARBA" id="ARBA00022475"/>
    </source>
</evidence>
<dbReference type="PANTHER" id="PTHR43057">
    <property type="entry name" value="ARSENITE EFFLUX TRANSPORTER"/>
    <property type="match status" value="1"/>
</dbReference>
<feature type="transmembrane region" description="Helical" evidence="8">
    <location>
        <begin position="35"/>
        <end position="53"/>
    </location>
</feature>
<feature type="transmembrane region" description="Helical" evidence="8">
    <location>
        <begin position="94"/>
        <end position="112"/>
    </location>
</feature>
<protein>
    <submittedName>
        <fullName evidence="9">Arsenic resistance protein</fullName>
    </submittedName>
</protein>
<dbReference type="Pfam" id="PF01758">
    <property type="entry name" value="SBF"/>
    <property type="match status" value="1"/>
</dbReference>
<gene>
    <name evidence="10" type="ORF">OB955_11890</name>
    <name evidence="9" type="ORF">OB960_13995</name>
</gene>
<evidence type="ECO:0000313" key="10">
    <source>
        <dbReference type="EMBL" id="MCU4973442.1"/>
    </source>
</evidence>
<keyword evidence="4" id="KW-1003">Cell membrane</keyword>
<reference evidence="9 11" key="1">
    <citation type="submission" date="2022-09" db="EMBL/GenBank/DDBJ databases">
        <title>Enrichment on poylsaccharides allowed isolation of novel metabolic and taxonomic groups of Haloarchaea.</title>
        <authorList>
            <person name="Sorokin D.Y."/>
            <person name="Elcheninov A.G."/>
            <person name="Khizhniak T.V."/>
            <person name="Kolganova T.V."/>
            <person name="Kublanov I.V."/>
        </authorList>
    </citation>
    <scope>NUCLEOTIDE SEQUENCE</scope>
    <source>
        <strain evidence="10 11">AArc-m2/3/4</strain>
        <strain evidence="9">AArc-xg1-1</strain>
    </source>
</reference>
<comment type="similarity">
    <text evidence="2">Belongs to the arsenical resistance-3 (ACR3) (TC 2.A.59) family.</text>
</comment>
<dbReference type="EMBL" id="JAOPKA010000008">
    <property type="protein sequence ID" value="MCU4742505.1"/>
    <property type="molecule type" value="Genomic_DNA"/>
</dbReference>
<sequence>MEFVEKYQTAFVLVAIVGGLALSQVSGVAGVADRLILPFLMVMLFAAFAAIPLSRLRSAFGNRRVVGSSLLINFVWNPLMAVLLGAVFLRDHPALWVGLVMLLVTPCTDWYLVFTDIADGDVPLATSILPYNLVLQLILLPVYLYAFAGTVVDLPLGVLLESVALVLVVPLVLGGLARWGVTRVKGERWFTRRFLPTLSPLQIVFLSLAIGAMFASQGEIVLDNPELLALLAVPVIVFYAINLGLGFGMGRLLSFSYDEMVCFNNTILSRNSPTALAIAVVAFPHEPLIPLALVIGPLLELPLLGVVAQVHLAIRDRGWWPFDSTLSFSRN</sequence>
<feature type="transmembrane region" description="Helical" evidence="8">
    <location>
        <begin position="227"/>
        <end position="249"/>
    </location>
</feature>
<evidence type="ECO:0000256" key="1">
    <source>
        <dbReference type="ARBA" id="ARBA00004651"/>
    </source>
</evidence>
<accession>A0AAP3E2L5</accession>
<keyword evidence="11" id="KW-1185">Reference proteome</keyword>
<feature type="transmembrane region" description="Helical" evidence="8">
    <location>
        <begin position="7"/>
        <end position="29"/>
    </location>
</feature>
<feature type="transmembrane region" description="Helical" evidence="8">
    <location>
        <begin position="154"/>
        <end position="173"/>
    </location>
</feature>
<evidence type="ECO:0000313" key="12">
    <source>
        <dbReference type="Proteomes" id="UP001321018"/>
    </source>
</evidence>
<dbReference type="RefSeq" id="WP_338004328.1">
    <property type="nucleotide sequence ID" value="NZ_JAOPKA010000008.1"/>
</dbReference>
<feature type="transmembrane region" description="Helical" evidence="8">
    <location>
        <begin position="124"/>
        <end position="148"/>
    </location>
</feature>
<evidence type="ECO:0000256" key="8">
    <source>
        <dbReference type="SAM" id="Phobius"/>
    </source>
</evidence>
<dbReference type="GO" id="GO:0005886">
    <property type="term" value="C:plasma membrane"/>
    <property type="evidence" value="ECO:0007669"/>
    <property type="project" value="UniProtKB-SubCell"/>
</dbReference>
<evidence type="ECO:0000313" key="9">
    <source>
        <dbReference type="EMBL" id="MCU4742505.1"/>
    </source>
</evidence>
<keyword evidence="5 8" id="KW-0812">Transmembrane</keyword>
<keyword evidence="3" id="KW-0813">Transport</keyword>
<dbReference type="Proteomes" id="UP001320972">
    <property type="component" value="Unassembled WGS sequence"/>
</dbReference>
<feature type="transmembrane region" description="Helical" evidence="8">
    <location>
        <begin position="65"/>
        <end position="88"/>
    </location>
</feature>
<comment type="subcellular location">
    <subcellularLocation>
        <location evidence="1">Cell membrane</location>
        <topology evidence="1">Multi-pass membrane protein</topology>
    </subcellularLocation>
</comment>
<organism evidence="9 12">
    <name type="scientific">Natronoglomus mannanivorans</name>
    <dbReference type="NCBI Taxonomy" id="2979990"/>
    <lineage>
        <taxon>Archaea</taxon>
        <taxon>Methanobacteriati</taxon>
        <taxon>Methanobacteriota</taxon>
        <taxon>Stenosarchaea group</taxon>
        <taxon>Halobacteria</taxon>
        <taxon>Halobacteriales</taxon>
        <taxon>Natrialbaceae</taxon>
        <taxon>Natronoglomus</taxon>
    </lineage>
</organism>
<dbReference type="InterPro" id="IPR004706">
    <property type="entry name" value="Arsenical-R_Acr3"/>
</dbReference>
<dbReference type="InterPro" id="IPR002657">
    <property type="entry name" value="BilAc:Na_symport/Acr3"/>
</dbReference>
<keyword evidence="7 8" id="KW-0472">Membrane</keyword>
<feature type="transmembrane region" description="Helical" evidence="8">
    <location>
        <begin position="261"/>
        <end position="283"/>
    </location>
</feature>
<dbReference type="Gene3D" id="1.20.1530.20">
    <property type="match status" value="1"/>
</dbReference>
<dbReference type="GO" id="GO:0015104">
    <property type="term" value="F:antimonite transmembrane transporter activity"/>
    <property type="evidence" value="ECO:0007669"/>
    <property type="project" value="TreeGrafter"/>
</dbReference>